<dbReference type="PROSITE" id="PS50005">
    <property type="entry name" value="TPR"/>
    <property type="match status" value="1"/>
</dbReference>
<keyword evidence="1" id="KW-0802">TPR repeat</keyword>
<dbReference type="Pfam" id="PF13181">
    <property type="entry name" value="TPR_8"/>
    <property type="match status" value="1"/>
</dbReference>
<dbReference type="PANTHER" id="PTHR46512">
    <property type="entry name" value="PEPTIDYLPROLYL ISOMERASE"/>
    <property type="match status" value="1"/>
</dbReference>
<dbReference type="PANTHER" id="PTHR46512:SF8">
    <property type="entry name" value="PEPTIDYLPROLYL ISOMERASE"/>
    <property type="match status" value="1"/>
</dbReference>
<sequence>MRALWIILLIGVLGADAEEDGRRGNLLYEQGNYEAAESAYRSALTSLADSSGAVYAALQHNLGATLYQQKEFADAQTAFTRSYEAAETDAERARSLYNAGNAAARNGSLETAMDFFRRTLLVDPSFEEARHNYEIIQRRLQERRPQGGAPPPDVDPSSFAQRIKRQAEALVAEQKYQRAIMVMENGLQRDSTVRAYRDFIQRLRDVSTIDEMP</sequence>
<dbReference type="InterPro" id="IPR050754">
    <property type="entry name" value="FKBP4/5/8-like"/>
</dbReference>
<keyword evidence="3" id="KW-1185">Reference proteome</keyword>
<dbReference type="AlphaFoldDB" id="A0A2A8CX94"/>
<gene>
    <name evidence="2" type="ORF">CRI94_11425</name>
</gene>
<accession>A0A2A8CX94</accession>
<organism evidence="2 3">
    <name type="scientific">Longibacter salinarum</name>
    <dbReference type="NCBI Taxonomy" id="1850348"/>
    <lineage>
        <taxon>Bacteria</taxon>
        <taxon>Pseudomonadati</taxon>
        <taxon>Rhodothermota</taxon>
        <taxon>Rhodothermia</taxon>
        <taxon>Rhodothermales</taxon>
        <taxon>Salisaetaceae</taxon>
        <taxon>Longibacter</taxon>
    </lineage>
</organism>
<dbReference type="InterPro" id="IPR011990">
    <property type="entry name" value="TPR-like_helical_dom_sf"/>
</dbReference>
<dbReference type="InterPro" id="IPR019734">
    <property type="entry name" value="TPR_rpt"/>
</dbReference>
<dbReference type="Gene3D" id="1.25.40.10">
    <property type="entry name" value="Tetratricopeptide repeat domain"/>
    <property type="match status" value="1"/>
</dbReference>
<dbReference type="Pfam" id="PF13424">
    <property type="entry name" value="TPR_12"/>
    <property type="match status" value="1"/>
</dbReference>
<proteinExistence type="predicted"/>
<evidence type="ECO:0000313" key="3">
    <source>
        <dbReference type="Proteomes" id="UP000220102"/>
    </source>
</evidence>
<evidence type="ECO:0000256" key="1">
    <source>
        <dbReference type="PROSITE-ProRule" id="PRU00339"/>
    </source>
</evidence>
<reference evidence="2 3" key="1">
    <citation type="submission" date="2017-10" db="EMBL/GenBank/DDBJ databases">
        <title>Draft genome of Longibacter Salinarum.</title>
        <authorList>
            <person name="Goh K.M."/>
            <person name="Shamsir M.S."/>
            <person name="Lim S.W."/>
        </authorList>
    </citation>
    <scope>NUCLEOTIDE SEQUENCE [LARGE SCALE GENOMIC DNA]</scope>
    <source>
        <strain evidence="2 3">KCTC 52045</strain>
    </source>
</reference>
<dbReference type="SUPFAM" id="SSF48452">
    <property type="entry name" value="TPR-like"/>
    <property type="match status" value="1"/>
</dbReference>
<feature type="repeat" description="TPR" evidence="1">
    <location>
        <begin position="93"/>
        <end position="126"/>
    </location>
</feature>
<evidence type="ECO:0000313" key="2">
    <source>
        <dbReference type="EMBL" id="PEN13243.1"/>
    </source>
</evidence>
<dbReference type="SMART" id="SM00028">
    <property type="entry name" value="TPR"/>
    <property type="match status" value="4"/>
</dbReference>
<name>A0A2A8CX94_9BACT</name>
<comment type="caution">
    <text evidence="2">The sequence shown here is derived from an EMBL/GenBank/DDBJ whole genome shotgun (WGS) entry which is preliminary data.</text>
</comment>
<dbReference type="RefSeq" id="WP_098075835.1">
    <property type="nucleotide sequence ID" value="NZ_PDEQ01000005.1"/>
</dbReference>
<dbReference type="Proteomes" id="UP000220102">
    <property type="component" value="Unassembled WGS sequence"/>
</dbReference>
<protein>
    <submittedName>
        <fullName evidence="2">Uncharacterized protein</fullName>
    </submittedName>
</protein>
<dbReference type="EMBL" id="PDEQ01000005">
    <property type="protein sequence ID" value="PEN13243.1"/>
    <property type="molecule type" value="Genomic_DNA"/>
</dbReference>
<dbReference type="OrthoDB" id="597471at2"/>